<reference evidence="2" key="1">
    <citation type="submission" date="2022-11" db="UniProtKB">
        <authorList>
            <consortium name="WormBaseParasite"/>
        </authorList>
    </citation>
    <scope>IDENTIFICATION</scope>
</reference>
<dbReference type="WBParaSite" id="ES5_v2.g23079.t1">
    <property type="protein sequence ID" value="ES5_v2.g23079.t1"/>
    <property type="gene ID" value="ES5_v2.g23079"/>
</dbReference>
<evidence type="ECO:0000313" key="1">
    <source>
        <dbReference type="Proteomes" id="UP000887579"/>
    </source>
</evidence>
<name>A0AC34G006_9BILA</name>
<evidence type="ECO:0000313" key="2">
    <source>
        <dbReference type="WBParaSite" id="ES5_v2.g23079.t1"/>
    </source>
</evidence>
<organism evidence="1 2">
    <name type="scientific">Panagrolaimus sp. ES5</name>
    <dbReference type="NCBI Taxonomy" id="591445"/>
    <lineage>
        <taxon>Eukaryota</taxon>
        <taxon>Metazoa</taxon>
        <taxon>Ecdysozoa</taxon>
        <taxon>Nematoda</taxon>
        <taxon>Chromadorea</taxon>
        <taxon>Rhabditida</taxon>
        <taxon>Tylenchina</taxon>
        <taxon>Panagrolaimomorpha</taxon>
        <taxon>Panagrolaimoidea</taxon>
        <taxon>Panagrolaimidae</taxon>
        <taxon>Panagrolaimus</taxon>
    </lineage>
</organism>
<accession>A0AC34G006</accession>
<dbReference type="Proteomes" id="UP000887579">
    <property type="component" value="Unplaced"/>
</dbReference>
<sequence length="206" mass="23743">MPEEEHVRQQWNSSFQFMLATISYAVGLGNIWRFPALAYENGGFSFLVPYLFVSFVIGFPLLYLELSLGQYARAGPAVLHGRIRPAFQGLGWGMVIMAILVCIYYNVIVAWAILYLFILITGRSHWWSSCTQDFNTAYCYSGREDERCTQLLNEKTNLTEPLIGFFYNKSCFNIEQKDVFELRTALFASKGPVSPAEEFYEYVLYF</sequence>
<proteinExistence type="predicted"/>
<protein>
    <submittedName>
        <fullName evidence="2">Uncharacterized protein</fullName>
    </submittedName>
</protein>